<dbReference type="AlphaFoldDB" id="A0A327Q6H3"/>
<comment type="caution">
    <text evidence="3">The sequence shown here is derived from an EMBL/GenBank/DDBJ whole genome shotgun (WGS) entry which is preliminary data.</text>
</comment>
<feature type="coiled-coil region" evidence="1">
    <location>
        <begin position="508"/>
        <end position="542"/>
    </location>
</feature>
<feature type="signal peptide" evidence="2">
    <location>
        <begin position="1"/>
        <end position="20"/>
    </location>
</feature>
<organism evidence="3 4">
    <name type="scientific">Chitinophaga skermanii</name>
    <dbReference type="NCBI Taxonomy" id="331697"/>
    <lineage>
        <taxon>Bacteria</taxon>
        <taxon>Pseudomonadati</taxon>
        <taxon>Bacteroidota</taxon>
        <taxon>Chitinophagia</taxon>
        <taxon>Chitinophagales</taxon>
        <taxon>Chitinophagaceae</taxon>
        <taxon>Chitinophaga</taxon>
    </lineage>
</organism>
<evidence type="ECO:0000313" key="3">
    <source>
        <dbReference type="EMBL" id="RAI99473.1"/>
    </source>
</evidence>
<dbReference type="RefSeq" id="WP_148707432.1">
    <property type="nucleotide sequence ID" value="NZ_QLLL01000010.1"/>
</dbReference>
<evidence type="ECO:0000313" key="4">
    <source>
        <dbReference type="Proteomes" id="UP000249547"/>
    </source>
</evidence>
<name>A0A327Q6H3_9BACT</name>
<dbReference type="EMBL" id="QLLL01000010">
    <property type="protein sequence ID" value="RAI99473.1"/>
    <property type="molecule type" value="Genomic_DNA"/>
</dbReference>
<keyword evidence="2" id="KW-0732">Signal</keyword>
<proteinExistence type="predicted"/>
<gene>
    <name evidence="3" type="ORF">LX64_04607</name>
</gene>
<feature type="chain" id="PRO_5016261353" description="Peptidase S74 domain-containing protein" evidence="2">
    <location>
        <begin position="21"/>
        <end position="542"/>
    </location>
</feature>
<keyword evidence="4" id="KW-1185">Reference proteome</keyword>
<dbReference type="Proteomes" id="UP000249547">
    <property type="component" value="Unassembled WGS sequence"/>
</dbReference>
<reference evidence="3 4" key="1">
    <citation type="submission" date="2018-06" db="EMBL/GenBank/DDBJ databases">
        <title>Genomic Encyclopedia of Archaeal and Bacterial Type Strains, Phase II (KMG-II): from individual species to whole genera.</title>
        <authorList>
            <person name="Goeker M."/>
        </authorList>
    </citation>
    <scope>NUCLEOTIDE SEQUENCE [LARGE SCALE GENOMIC DNA]</scope>
    <source>
        <strain evidence="3 4">DSM 23857</strain>
    </source>
</reference>
<keyword evidence="1" id="KW-0175">Coiled coil</keyword>
<evidence type="ECO:0000256" key="1">
    <source>
        <dbReference type="SAM" id="Coils"/>
    </source>
</evidence>
<evidence type="ECO:0000256" key="2">
    <source>
        <dbReference type="SAM" id="SignalP"/>
    </source>
</evidence>
<protein>
    <recommendedName>
        <fullName evidence="5">Peptidase S74 domain-containing protein</fullName>
    </recommendedName>
</protein>
<dbReference type="OrthoDB" id="646834at2"/>
<accession>A0A327Q6H3</accession>
<evidence type="ECO:0008006" key="5">
    <source>
        <dbReference type="Google" id="ProtNLM"/>
    </source>
</evidence>
<sequence>MKSSYLIVLTFLLGASQAMAKDADSTGYKYKNVPPVNLQDIRNLAIADLRAAEDSGSPYYIKNQFGAIQTASFNIQGNGKVSGSFIAKGAPGGARFVIYDGATDVIRWGIGNSGTETGTANIGNNFTIWRYANNGSYLGPAIEINRNNGSLETFYPTYLANESRVRGTTKDINAQSILYFADSSGIVNNGNKSGYVGFPTNNKDIYVTSYNGGVTLNSVSGAVNLQGGNNTTNAYLFWQQSIPAGPPRFNTRSEGTKIVLYPQVTTNASDFAIGTETNHVWFSTSRYFHQQGFKFYGGDSVVARLSSAGQLETKLAGRFLGEVDPAGATNGALAGPGAEVTTNAGNAVVRGYNRTSSVYIPTQIVGGNNNTTAFTFNLSDGYYFTNLANSSMLGTDATGKLISSNSIIYLDRTNNNVGINTTDTKGYKLAVNGNVIANKITVKAYPWADFVFDDNYKLPSLASVEAFIKQHKHLPNIPPAKEVADKGIELGDINSKLLQTVEELTLHAIEQEKLLKTQQQQIEQQQKLIQLLSEKVETLLKK</sequence>